<evidence type="ECO:0000256" key="1">
    <source>
        <dbReference type="SAM" id="Phobius"/>
    </source>
</evidence>
<reference evidence="4" key="1">
    <citation type="journal article" date="2019" name="Int. J. Syst. Evol. Microbiol.">
        <title>The Global Catalogue of Microorganisms (GCM) 10K type strain sequencing project: providing services to taxonomists for standard genome sequencing and annotation.</title>
        <authorList>
            <consortium name="The Broad Institute Genomics Platform"/>
            <consortium name="The Broad Institute Genome Sequencing Center for Infectious Disease"/>
            <person name="Wu L."/>
            <person name="Ma J."/>
        </authorList>
    </citation>
    <scope>NUCLEOTIDE SEQUENCE [LARGE SCALE GENOMIC DNA]</scope>
    <source>
        <strain evidence="4">CGMCC 1.13587</strain>
    </source>
</reference>
<evidence type="ECO:0000313" key="4">
    <source>
        <dbReference type="Proteomes" id="UP001596111"/>
    </source>
</evidence>
<name>A0ABW0T3Y2_9GAMM</name>
<keyword evidence="4" id="KW-1185">Reference proteome</keyword>
<comment type="caution">
    <text evidence="3">The sequence shown here is derived from an EMBL/GenBank/DDBJ whole genome shotgun (WGS) entry which is preliminary data.</text>
</comment>
<evidence type="ECO:0000256" key="2">
    <source>
        <dbReference type="SAM" id="SignalP"/>
    </source>
</evidence>
<dbReference type="Proteomes" id="UP001596111">
    <property type="component" value="Unassembled WGS sequence"/>
</dbReference>
<feature type="chain" id="PRO_5047107555" description="Outer membrane protein with glycine zipper" evidence="2">
    <location>
        <begin position="25"/>
        <end position="231"/>
    </location>
</feature>
<feature type="signal peptide" evidence="2">
    <location>
        <begin position="1"/>
        <end position="24"/>
    </location>
</feature>
<dbReference type="RefSeq" id="WP_377329900.1">
    <property type="nucleotide sequence ID" value="NZ_JBHSNG010000034.1"/>
</dbReference>
<protein>
    <recommendedName>
        <fullName evidence="5">Outer membrane protein with glycine zipper</fullName>
    </recommendedName>
</protein>
<keyword evidence="2" id="KW-0732">Signal</keyword>
<gene>
    <name evidence="3" type="ORF">ACFPPB_18685</name>
</gene>
<feature type="transmembrane region" description="Helical" evidence="1">
    <location>
        <begin position="75"/>
        <end position="94"/>
    </location>
</feature>
<keyword evidence="1" id="KW-0472">Membrane</keyword>
<evidence type="ECO:0008006" key="5">
    <source>
        <dbReference type="Google" id="ProtNLM"/>
    </source>
</evidence>
<proteinExistence type="predicted"/>
<keyword evidence="1" id="KW-1133">Transmembrane helix</keyword>
<dbReference type="EMBL" id="JBHSNG010000034">
    <property type="protein sequence ID" value="MFC5583145.1"/>
    <property type="molecule type" value="Genomic_DNA"/>
</dbReference>
<evidence type="ECO:0000313" key="3">
    <source>
        <dbReference type="EMBL" id="MFC5583145.1"/>
    </source>
</evidence>
<sequence length="231" mass="23822">MQARKFRGTRLAAMAIAVTLLGGCADMGGLGAPRPAGANTGAGTGSASAQECNPVVTGAIGAIAGSLFGKGKGHLAGAAIGAGVGAFACMAYNYHSRRIRDAQAVEAQYRHEHGTLPTGNTIESYQSVLLPGGTVQGGGKVEMQSRVTLLRGAHDVSPQMKEQLTLYSPDGKQLATATKDVAAINGTGEYETSFDFSLPKGIQEGRYKMSSTLYMAGQKVRTNDVPMLVVG</sequence>
<accession>A0ABW0T3Y2</accession>
<dbReference type="PROSITE" id="PS51257">
    <property type="entry name" value="PROKAR_LIPOPROTEIN"/>
    <property type="match status" value="1"/>
</dbReference>
<organism evidence="3 4">
    <name type="scientific">Rhodanobacter terrae</name>
    <dbReference type="NCBI Taxonomy" id="418647"/>
    <lineage>
        <taxon>Bacteria</taxon>
        <taxon>Pseudomonadati</taxon>
        <taxon>Pseudomonadota</taxon>
        <taxon>Gammaproteobacteria</taxon>
        <taxon>Lysobacterales</taxon>
        <taxon>Rhodanobacteraceae</taxon>
        <taxon>Rhodanobacter</taxon>
    </lineage>
</organism>
<keyword evidence="1" id="KW-0812">Transmembrane</keyword>